<proteinExistence type="predicted"/>
<feature type="chain" id="PRO_5044759803" description="Lipoprotein" evidence="1">
    <location>
        <begin position="18"/>
        <end position="171"/>
    </location>
</feature>
<keyword evidence="1" id="KW-0732">Signal</keyword>
<comment type="caution">
    <text evidence="2">The sequence shown here is derived from an EMBL/GenBank/DDBJ whole genome shotgun (WGS) entry which is preliminary data.</text>
</comment>
<gene>
    <name evidence="2" type="ORF">HHI36_014281</name>
</gene>
<evidence type="ECO:0000256" key="1">
    <source>
        <dbReference type="SAM" id="SignalP"/>
    </source>
</evidence>
<feature type="signal peptide" evidence="1">
    <location>
        <begin position="1"/>
        <end position="17"/>
    </location>
</feature>
<dbReference type="EMBL" id="JABFTP020000062">
    <property type="protein sequence ID" value="KAL3272821.1"/>
    <property type="molecule type" value="Genomic_DNA"/>
</dbReference>
<sequence length="171" mass="20219">MKMIILVTIFLLSTCSAKKNIIFEKVELIDVDENYGTARVSANRYNKTSFFMDVEVNLTKNWPQDALLQMQIFKFSDNNYKKSALGYEKLMCEFIKKDKNRFFGSDYMKDKIRLADVCPIKGYFWVKADPNRLLENIINFLPLWRCKAIFSIFNQKTVLFSTGFYFRVEDD</sequence>
<reference evidence="2 3" key="1">
    <citation type="journal article" date="2021" name="BMC Biol.">
        <title>Horizontally acquired antibacterial genes associated with adaptive radiation of ladybird beetles.</title>
        <authorList>
            <person name="Li H.S."/>
            <person name="Tang X.F."/>
            <person name="Huang Y.H."/>
            <person name="Xu Z.Y."/>
            <person name="Chen M.L."/>
            <person name="Du X.Y."/>
            <person name="Qiu B.Y."/>
            <person name="Chen P.T."/>
            <person name="Zhang W."/>
            <person name="Slipinski A."/>
            <person name="Escalona H.E."/>
            <person name="Waterhouse R.M."/>
            <person name="Zwick A."/>
            <person name="Pang H."/>
        </authorList>
    </citation>
    <scope>NUCLEOTIDE SEQUENCE [LARGE SCALE GENOMIC DNA]</scope>
    <source>
        <strain evidence="2">SYSU2018</strain>
    </source>
</reference>
<evidence type="ECO:0008006" key="4">
    <source>
        <dbReference type="Google" id="ProtNLM"/>
    </source>
</evidence>
<name>A0ABD2N2B2_9CUCU</name>
<accession>A0ABD2N2B2</accession>
<dbReference type="Proteomes" id="UP001516400">
    <property type="component" value="Unassembled WGS sequence"/>
</dbReference>
<evidence type="ECO:0000313" key="2">
    <source>
        <dbReference type="EMBL" id="KAL3272821.1"/>
    </source>
</evidence>
<evidence type="ECO:0000313" key="3">
    <source>
        <dbReference type="Proteomes" id="UP001516400"/>
    </source>
</evidence>
<protein>
    <recommendedName>
        <fullName evidence="4">Lipoprotein</fullName>
    </recommendedName>
</protein>
<dbReference type="AlphaFoldDB" id="A0ABD2N2B2"/>
<organism evidence="2 3">
    <name type="scientific">Cryptolaemus montrouzieri</name>
    <dbReference type="NCBI Taxonomy" id="559131"/>
    <lineage>
        <taxon>Eukaryota</taxon>
        <taxon>Metazoa</taxon>
        <taxon>Ecdysozoa</taxon>
        <taxon>Arthropoda</taxon>
        <taxon>Hexapoda</taxon>
        <taxon>Insecta</taxon>
        <taxon>Pterygota</taxon>
        <taxon>Neoptera</taxon>
        <taxon>Endopterygota</taxon>
        <taxon>Coleoptera</taxon>
        <taxon>Polyphaga</taxon>
        <taxon>Cucujiformia</taxon>
        <taxon>Coccinelloidea</taxon>
        <taxon>Coccinellidae</taxon>
        <taxon>Scymninae</taxon>
        <taxon>Scymnini</taxon>
        <taxon>Cryptolaemus</taxon>
    </lineage>
</organism>
<keyword evidence="3" id="KW-1185">Reference proteome</keyword>